<evidence type="ECO:0000313" key="2">
    <source>
        <dbReference type="EMBL" id="QDU06842.1"/>
    </source>
</evidence>
<dbReference type="InterPro" id="IPR050834">
    <property type="entry name" value="Glycosyltransf_2"/>
</dbReference>
<dbReference type="RefSeq" id="WP_145170344.1">
    <property type="nucleotide sequence ID" value="NZ_CP037422.1"/>
</dbReference>
<dbReference type="AlphaFoldDB" id="A0A517WNK0"/>
<sequence>MTSRDRETICNSCEHQRNYACTKHGEEWEKLVHNNQFHCEKWGAVPDACSPLEVAVVITSHNYGKFLEECLQSVLEQSQSASEIIVVDDSSTDNTKEVTEDFASKGVKYLRVENRSALFSRHDGYLQTESGVVLFVDADDILPSNYIELGMKEFTNQDVGVVYADHQHFGESTRRTNFPEYSQNRLFQGENFVSTCSFVRREALNLCDAWDRKFDEYFMPEDYWMFQRIALDGWDFKKSKAILNYRRHSSQMSQNRDPIDPKEVYYHSHGLEYQTVTLFIPLAGRKWAWDRLKMFLDRQNWPHDQIKLILCDTSQDDRFSTMVRYWIGDCNYSDVRHFKLDVGLKGLADKNRRDREVQLKVKQSICKIYNQLRLMLETPYCWILEDDVLPPDDVLERLMKHFNVDVGAVTAPYQSRFSGNPVVWMQDGIKNIKPMTPAVPPKPNEPQVAEMRGSGFGCLIARSEVIKQHVMALPVTEDDLDPYFFKSMGDHWRRLCDWSCKSQHWGPDRVYLIGEKKEEIPPGKYGPCCPLCGLPPNESGMVLCGCPPK</sequence>
<dbReference type="GO" id="GO:0016757">
    <property type="term" value="F:glycosyltransferase activity"/>
    <property type="evidence" value="ECO:0007669"/>
    <property type="project" value="UniProtKB-KW"/>
</dbReference>
<evidence type="ECO:0000259" key="1">
    <source>
        <dbReference type="Pfam" id="PF00535"/>
    </source>
</evidence>
<dbReference type="InterPro" id="IPR029044">
    <property type="entry name" value="Nucleotide-diphossugar_trans"/>
</dbReference>
<dbReference type="OrthoDB" id="273752at2"/>
<proteinExistence type="predicted"/>
<dbReference type="SUPFAM" id="SSF53448">
    <property type="entry name" value="Nucleotide-diphospho-sugar transferases"/>
    <property type="match status" value="2"/>
</dbReference>
<dbReference type="PANTHER" id="PTHR43685">
    <property type="entry name" value="GLYCOSYLTRANSFERASE"/>
    <property type="match status" value="1"/>
</dbReference>
<accession>A0A517WNK0</accession>
<evidence type="ECO:0000313" key="3">
    <source>
        <dbReference type="Proteomes" id="UP000318384"/>
    </source>
</evidence>
<gene>
    <name evidence="2" type="primary">epsJ_1</name>
    <name evidence="2" type="ORF">V202x_01850</name>
</gene>
<reference evidence="2 3" key="1">
    <citation type="submission" date="2019-03" db="EMBL/GenBank/DDBJ databases">
        <title>Deep-cultivation of Planctomycetes and their phenomic and genomic characterization uncovers novel biology.</title>
        <authorList>
            <person name="Wiegand S."/>
            <person name="Jogler M."/>
            <person name="Boedeker C."/>
            <person name="Pinto D."/>
            <person name="Vollmers J."/>
            <person name="Rivas-Marin E."/>
            <person name="Kohn T."/>
            <person name="Peeters S.H."/>
            <person name="Heuer A."/>
            <person name="Rast P."/>
            <person name="Oberbeckmann S."/>
            <person name="Bunk B."/>
            <person name="Jeske O."/>
            <person name="Meyerdierks A."/>
            <person name="Storesund J.E."/>
            <person name="Kallscheuer N."/>
            <person name="Luecker S."/>
            <person name="Lage O.M."/>
            <person name="Pohl T."/>
            <person name="Merkel B.J."/>
            <person name="Hornburger P."/>
            <person name="Mueller R.-W."/>
            <person name="Bruemmer F."/>
            <person name="Labrenz M."/>
            <person name="Spormann A.M."/>
            <person name="Op den Camp H."/>
            <person name="Overmann J."/>
            <person name="Amann R."/>
            <person name="Jetten M.S.M."/>
            <person name="Mascher T."/>
            <person name="Medema M.H."/>
            <person name="Devos D.P."/>
            <person name="Kaster A.-K."/>
            <person name="Ovreas L."/>
            <person name="Rohde M."/>
            <person name="Galperin M.Y."/>
            <person name="Jogler C."/>
        </authorList>
    </citation>
    <scope>NUCLEOTIDE SEQUENCE [LARGE SCALE GENOMIC DNA]</scope>
    <source>
        <strain evidence="2 3">V202</strain>
    </source>
</reference>
<keyword evidence="3" id="KW-1185">Reference proteome</keyword>
<dbReference type="Pfam" id="PF00535">
    <property type="entry name" value="Glycos_transf_2"/>
    <property type="match status" value="1"/>
</dbReference>
<feature type="domain" description="Glycosyltransferase 2-like" evidence="1">
    <location>
        <begin position="56"/>
        <end position="203"/>
    </location>
</feature>
<dbReference type="PANTHER" id="PTHR43685:SF2">
    <property type="entry name" value="GLYCOSYLTRANSFERASE 2-LIKE DOMAIN-CONTAINING PROTEIN"/>
    <property type="match status" value="1"/>
</dbReference>
<dbReference type="Proteomes" id="UP000318384">
    <property type="component" value="Chromosome"/>
</dbReference>
<dbReference type="Gene3D" id="3.90.550.10">
    <property type="entry name" value="Spore Coat Polysaccharide Biosynthesis Protein SpsA, Chain A"/>
    <property type="match status" value="1"/>
</dbReference>
<name>A0A517WNK0_9PLAN</name>
<dbReference type="InterPro" id="IPR001173">
    <property type="entry name" value="Glyco_trans_2-like"/>
</dbReference>
<keyword evidence="2" id="KW-0328">Glycosyltransferase</keyword>
<dbReference type="EMBL" id="CP037422">
    <property type="protein sequence ID" value="QDU06842.1"/>
    <property type="molecule type" value="Genomic_DNA"/>
</dbReference>
<dbReference type="CDD" id="cd00761">
    <property type="entry name" value="Glyco_tranf_GTA_type"/>
    <property type="match status" value="1"/>
</dbReference>
<keyword evidence="2" id="KW-0808">Transferase</keyword>
<dbReference type="EC" id="2.4.-.-" evidence="2"/>
<organism evidence="2 3">
    <name type="scientific">Gimesia aquarii</name>
    <dbReference type="NCBI Taxonomy" id="2527964"/>
    <lineage>
        <taxon>Bacteria</taxon>
        <taxon>Pseudomonadati</taxon>
        <taxon>Planctomycetota</taxon>
        <taxon>Planctomycetia</taxon>
        <taxon>Planctomycetales</taxon>
        <taxon>Planctomycetaceae</taxon>
        <taxon>Gimesia</taxon>
    </lineage>
</organism>
<protein>
    <submittedName>
        <fullName evidence="2">Putative glycosyltransferase EpsJ</fullName>
        <ecNumber evidence="2">2.4.-.-</ecNumber>
    </submittedName>
</protein>